<evidence type="ECO:0000313" key="2">
    <source>
        <dbReference type="Proteomes" id="UP000031637"/>
    </source>
</evidence>
<dbReference type="RefSeq" id="WP_148312915.1">
    <property type="nucleotide sequence ID" value="NZ_AP012547.1"/>
</dbReference>
<protein>
    <submittedName>
        <fullName evidence="1">Uncharacterized protein</fullName>
    </submittedName>
</protein>
<reference evidence="1 2" key="1">
    <citation type="journal article" date="2014" name="Syst. Appl. Microbiol.">
        <title>Complete genomes of freshwater sulfur oxidizers Sulfuricella denitrificans skB26 and Sulfuritalea hydrogenivorans sk43H: genetic insights into the sulfur oxidation pathway of betaproteobacteria.</title>
        <authorList>
            <person name="Watanabe T."/>
            <person name="Kojima H."/>
            <person name="Fukui M."/>
        </authorList>
    </citation>
    <scope>NUCLEOTIDE SEQUENCE [LARGE SCALE GENOMIC DNA]</scope>
    <source>
        <strain evidence="1">DSM22779</strain>
    </source>
</reference>
<dbReference type="AlphaFoldDB" id="W0SGN4"/>
<dbReference type="EMBL" id="AP012547">
    <property type="protein sequence ID" value="BAO30107.1"/>
    <property type="molecule type" value="Genomic_DNA"/>
</dbReference>
<name>W0SGN4_9PROT</name>
<evidence type="ECO:0000313" key="1">
    <source>
        <dbReference type="EMBL" id="BAO30107.1"/>
    </source>
</evidence>
<gene>
    <name evidence="1" type="ORF">SUTH_02318</name>
</gene>
<dbReference type="KEGG" id="shd:SUTH_02318"/>
<dbReference type="Proteomes" id="UP000031637">
    <property type="component" value="Chromosome"/>
</dbReference>
<dbReference type="HOGENOM" id="CLU_2902590_0_0_4"/>
<organism evidence="1 2">
    <name type="scientific">Sulfuritalea hydrogenivorans sk43H</name>
    <dbReference type="NCBI Taxonomy" id="1223802"/>
    <lineage>
        <taxon>Bacteria</taxon>
        <taxon>Pseudomonadati</taxon>
        <taxon>Pseudomonadota</taxon>
        <taxon>Betaproteobacteria</taxon>
        <taxon>Nitrosomonadales</taxon>
        <taxon>Sterolibacteriaceae</taxon>
        <taxon>Sulfuritalea</taxon>
    </lineage>
</organism>
<keyword evidence="2" id="KW-1185">Reference proteome</keyword>
<proteinExistence type="predicted"/>
<accession>W0SGN4</accession>
<sequence length="62" mass="6355">MGIESFGVCGIAVQNCTVEHSSANMVREFAADDKDGMADSGVRMMDFFVAAGAAVSPAPTLA</sequence>
<dbReference type="STRING" id="1223802.SUTH_02318"/>